<proteinExistence type="predicted"/>
<dbReference type="RefSeq" id="WP_254760748.1">
    <property type="nucleotide sequence ID" value="NZ_JANCLT010000015.1"/>
</dbReference>
<evidence type="ECO:0000313" key="2">
    <source>
        <dbReference type="EMBL" id="MCP8970821.1"/>
    </source>
</evidence>
<reference evidence="2" key="1">
    <citation type="submission" date="2022-07" db="EMBL/GenBank/DDBJ databases">
        <authorList>
            <person name="Li W.-J."/>
            <person name="Deng Q.-Q."/>
        </authorList>
    </citation>
    <scope>NUCLEOTIDE SEQUENCE</scope>
    <source>
        <strain evidence="2">SYSU M60031</strain>
    </source>
</reference>
<evidence type="ECO:0000256" key="1">
    <source>
        <dbReference type="SAM" id="Phobius"/>
    </source>
</evidence>
<dbReference type="AlphaFoldDB" id="A0AA41X8G1"/>
<gene>
    <name evidence="2" type="ORF">NK662_20085</name>
</gene>
<keyword evidence="1" id="KW-1133">Transmembrane helix</keyword>
<feature type="transmembrane region" description="Helical" evidence="1">
    <location>
        <begin position="6"/>
        <end position="25"/>
    </location>
</feature>
<comment type="caution">
    <text evidence="2">The sequence shown here is derived from an EMBL/GenBank/DDBJ whole genome shotgun (WGS) entry which is preliminary data.</text>
</comment>
<protein>
    <submittedName>
        <fullName evidence="2">Uncharacterized protein</fullName>
    </submittedName>
</protein>
<dbReference type="EMBL" id="JANCLT010000015">
    <property type="protein sequence ID" value="MCP8970821.1"/>
    <property type="molecule type" value="Genomic_DNA"/>
</dbReference>
<sequence>MTVLVFGLYAAVLVAVMAIFDAILFQQPYLTSLQHLVFCRENRMTVYFTLAVGGLWSAVSMYSSKKRAGQV</sequence>
<feature type="transmembrane region" description="Helical" evidence="1">
    <location>
        <begin position="46"/>
        <end position="64"/>
    </location>
</feature>
<name>A0AA41X8G1_9BACI</name>
<organism evidence="2 3">
    <name type="scientific">Ectobacillus ponti</name>
    <dbReference type="NCBI Taxonomy" id="2961894"/>
    <lineage>
        <taxon>Bacteria</taxon>
        <taxon>Bacillati</taxon>
        <taxon>Bacillota</taxon>
        <taxon>Bacilli</taxon>
        <taxon>Bacillales</taxon>
        <taxon>Bacillaceae</taxon>
        <taxon>Ectobacillus</taxon>
    </lineage>
</organism>
<keyword evidence="1" id="KW-0472">Membrane</keyword>
<dbReference type="Proteomes" id="UP001156102">
    <property type="component" value="Unassembled WGS sequence"/>
</dbReference>
<keyword evidence="1" id="KW-0812">Transmembrane</keyword>
<accession>A0AA41X8G1</accession>
<keyword evidence="3" id="KW-1185">Reference proteome</keyword>
<evidence type="ECO:0000313" key="3">
    <source>
        <dbReference type="Proteomes" id="UP001156102"/>
    </source>
</evidence>